<comment type="function">
    <text evidence="11">Adenosyl-L-methionine (AdoMet)-dependent tRNA (uracil-O(2)-)-methyltransferase.</text>
</comment>
<dbReference type="PANTHER" id="PTHR21210:SF0">
    <property type="entry name" value="TRNA (URACIL-O(2)-)-METHYLTRANSFERASE-RELATED"/>
    <property type="match status" value="1"/>
</dbReference>
<dbReference type="GO" id="GO:0005737">
    <property type="term" value="C:cytoplasm"/>
    <property type="evidence" value="ECO:0007669"/>
    <property type="project" value="UniProtKB-SubCell"/>
</dbReference>
<reference evidence="13 14" key="1">
    <citation type="journal article" date="2020" name="ISME J.">
        <title>Uncovering the hidden diversity of litter-decomposition mechanisms in mushroom-forming fungi.</title>
        <authorList>
            <person name="Floudas D."/>
            <person name="Bentzer J."/>
            <person name="Ahren D."/>
            <person name="Johansson T."/>
            <person name="Persson P."/>
            <person name="Tunlid A."/>
        </authorList>
    </citation>
    <scope>NUCLEOTIDE SEQUENCE [LARGE SCALE GENOMIC DNA]</scope>
    <source>
        <strain evidence="13 14">CBS 101986</strain>
    </source>
</reference>
<dbReference type="OrthoDB" id="10047021at2759"/>
<feature type="region of interest" description="Disordered" evidence="12">
    <location>
        <begin position="17"/>
        <end position="68"/>
    </location>
</feature>
<keyword evidence="5 11" id="KW-0963">Cytoplasm</keyword>
<evidence type="ECO:0000256" key="10">
    <source>
        <dbReference type="ARBA" id="ARBA00047957"/>
    </source>
</evidence>
<accession>A0A8H5F5B6</accession>
<evidence type="ECO:0000256" key="5">
    <source>
        <dbReference type="ARBA" id="ARBA00022490"/>
    </source>
</evidence>
<name>A0A8H5F5B6_9AGAR</name>
<evidence type="ECO:0000256" key="9">
    <source>
        <dbReference type="ARBA" id="ARBA00022694"/>
    </source>
</evidence>
<keyword evidence="14" id="KW-1185">Reference proteome</keyword>
<gene>
    <name evidence="13" type="ORF">D9619_011305</name>
</gene>
<evidence type="ECO:0000313" key="13">
    <source>
        <dbReference type="EMBL" id="KAF5324132.1"/>
    </source>
</evidence>
<evidence type="ECO:0000256" key="12">
    <source>
        <dbReference type="SAM" id="MobiDB-lite"/>
    </source>
</evidence>
<dbReference type="EMBL" id="JAACJJ010000016">
    <property type="protein sequence ID" value="KAF5324132.1"/>
    <property type="molecule type" value="Genomic_DNA"/>
</dbReference>
<keyword evidence="7 11" id="KW-0808">Transferase</keyword>
<evidence type="ECO:0000256" key="6">
    <source>
        <dbReference type="ARBA" id="ARBA00022603"/>
    </source>
</evidence>
<dbReference type="GO" id="GO:0030488">
    <property type="term" value="P:tRNA methylation"/>
    <property type="evidence" value="ECO:0007669"/>
    <property type="project" value="UniProtKB-UniRule"/>
</dbReference>
<comment type="subcellular location">
    <subcellularLocation>
        <location evidence="1 11">Cytoplasm</location>
    </subcellularLocation>
</comment>
<feature type="region of interest" description="Disordered" evidence="12">
    <location>
        <begin position="123"/>
        <end position="177"/>
    </location>
</feature>
<dbReference type="InterPro" id="IPR011671">
    <property type="entry name" value="tRNA_uracil_MeTrfase"/>
</dbReference>
<proteinExistence type="inferred from homology"/>
<dbReference type="Proteomes" id="UP000567179">
    <property type="component" value="Unassembled WGS sequence"/>
</dbReference>
<dbReference type="EC" id="2.1.1.211" evidence="3 11"/>
<keyword evidence="6 11" id="KW-0489">Methyltransferase</keyword>
<feature type="compositionally biased region" description="Basic and acidic residues" evidence="12">
    <location>
        <begin position="164"/>
        <end position="175"/>
    </location>
</feature>
<protein>
    <recommendedName>
        <fullName evidence="4 11">tRNA (uracil-O(2)-)-methyltransferase</fullName>
        <ecNumber evidence="3 11">2.1.1.211</ecNumber>
    </recommendedName>
</protein>
<dbReference type="PANTHER" id="PTHR21210">
    <property type="entry name" value="TRNA (URACIL-O(2)-)-METHYLTRANSFERASE-RELATED"/>
    <property type="match status" value="1"/>
</dbReference>
<organism evidence="13 14">
    <name type="scientific">Psilocybe cf. subviscida</name>
    <dbReference type="NCBI Taxonomy" id="2480587"/>
    <lineage>
        <taxon>Eukaryota</taxon>
        <taxon>Fungi</taxon>
        <taxon>Dikarya</taxon>
        <taxon>Basidiomycota</taxon>
        <taxon>Agaricomycotina</taxon>
        <taxon>Agaricomycetes</taxon>
        <taxon>Agaricomycetidae</taxon>
        <taxon>Agaricales</taxon>
        <taxon>Agaricineae</taxon>
        <taxon>Strophariaceae</taxon>
        <taxon>Psilocybe</taxon>
    </lineage>
</organism>
<dbReference type="AlphaFoldDB" id="A0A8H5F5B6"/>
<evidence type="ECO:0000256" key="3">
    <source>
        <dbReference type="ARBA" id="ARBA00012795"/>
    </source>
</evidence>
<evidence type="ECO:0000256" key="7">
    <source>
        <dbReference type="ARBA" id="ARBA00022679"/>
    </source>
</evidence>
<keyword evidence="9 11" id="KW-0819">tRNA processing</keyword>
<keyword evidence="8 11" id="KW-0949">S-adenosyl-L-methionine</keyword>
<comment type="catalytic activity">
    <reaction evidence="10 11">
        <text>uridine(44) in tRNA(Ser) + S-adenosyl-L-methionine = 2'-O-methyluridine(44) in tRNA(Ser) + S-adenosyl-L-homocysteine + H(+)</text>
        <dbReference type="Rhea" id="RHEA:43100"/>
        <dbReference type="Rhea" id="RHEA-COMP:10339"/>
        <dbReference type="Rhea" id="RHEA-COMP:10340"/>
        <dbReference type="ChEBI" id="CHEBI:15378"/>
        <dbReference type="ChEBI" id="CHEBI:57856"/>
        <dbReference type="ChEBI" id="CHEBI:59789"/>
        <dbReference type="ChEBI" id="CHEBI:65315"/>
        <dbReference type="ChEBI" id="CHEBI:74478"/>
        <dbReference type="EC" id="2.1.1.211"/>
    </reaction>
</comment>
<evidence type="ECO:0000256" key="4">
    <source>
        <dbReference type="ARBA" id="ARBA00017788"/>
    </source>
</evidence>
<comment type="caution">
    <text evidence="13">The sequence shown here is derived from an EMBL/GenBank/DDBJ whole genome shotgun (WGS) entry which is preliminary data.</text>
</comment>
<evidence type="ECO:0000313" key="14">
    <source>
        <dbReference type="Proteomes" id="UP000567179"/>
    </source>
</evidence>
<evidence type="ECO:0000256" key="2">
    <source>
        <dbReference type="ARBA" id="ARBA00009056"/>
    </source>
</evidence>
<feature type="compositionally biased region" description="Acidic residues" evidence="12">
    <location>
        <begin position="129"/>
        <end position="140"/>
    </location>
</feature>
<dbReference type="GO" id="GO:0141101">
    <property type="term" value="F:tRNA(Ser) (uridine(44)-2'-O-)-methyltransferase activity"/>
    <property type="evidence" value="ECO:0007669"/>
    <property type="project" value="UniProtKB-EC"/>
</dbReference>
<comment type="similarity">
    <text evidence="2 11">Belongs to the TRM44 family.</text>
</comment>
<evidence type="ECO:0000256" key="11">
    <source>
        <dbReference type="RuleBase" id="RU368004"/>
    </source>
</evidence>
<evidence type="ECO:0000256" key="8">
    <source>
        <dbReference type="ARBA" id="ARBA00022691"/>
    </source>
</evidence>
<sequence length="277" mass="29843">MSWEGYPAETRAALRVAAVDPTRMFSEDGEDEGGSMSKNGDCPVGPERTSSAAPTPTPALTDVQPEPPTVKIAPGSFIIANHADELTPWTPVLVTLSGAAGYLSIPCCAWAFDARFQRGKGPAFPTADVNDDGNPDEEPQDTPGARFGEGADAPSSPTTSKASRFAEKERERQEKEAEEAFIETLNLGGDGSGNSHKSAYSQYRIWLARLSAHCGWEVECETLRMPSTRAWAVVGRRKAGDEKKQVVALANARAIVDDVKRRALFKTRRPEGKAGDH</sequence>
<evidence type="ECO:0000256" key="1">
    <source>
        <dbReference type="ARBA" id="ARBA00004496"/>
    </source>
</evidence>